<evidence type="ECO:0000313" key="4">
    <source>
        <dbReference type="Proteomes" id="UP000001555"/>
    </source>
</evidence>
<dbReference type="EMBL" id="DS668644">
    <property type="protein sequence ID" value="EEC03447.1"/>
    <property type="molecule type" value="Genomic_DNA"/>
</dbReference>
<dbReference type="OrthoDB" id="6491205at2759"/>
<reference evidence="3" key="2">
    <citation type="submission" date="2020-05" db="UniProtKB">
        <authorList>
            <consortium name="EnsemblMetazoa"/>
        </authorList>
    </citation>
    <scope>IDENTIFICATION</scope>
    <source>
        <strain evidence="3">wikel</strain>
    </source>
</reference>
<accession>B7PA25</accession>
<proteinExistence type="predicted"/>
<protein>
    <submittedName>
        <fullName evidence="2 3">Uncharacterized protein</fullName>
    </submittedName>
</protein>
<dbReference type="EnsemblMetazoa" id="ISCW003444-RA">
    <property type="protein sequence ID" value="ISCW003444-PA"/>
    <property type="gene ID" value="ISCW003444"/>
</dbReference>
<evidence type="ECO:0000313" key="2">
    <source>
        <dbReference type="EMBL" id="EEC03447.1"/>
    </source>
</evidence>
<evidence type="ECO:0000256" key="1">
    <source>
        <dbReference type="SAM" id="Phobius"/>
    </source>
</evidence>
<dbReference type="VEuPathDB" id="VectorBase:ISCP_030901"/>
<dbReference type="Proteomes" id="UP000001555">
    <property type="component" value="Unassembled WGS sequence"/>
</dbReference>
<dbReference type="VEuPathDB" id="VectorBase:ISCW003444"/>
<dbReference type="HOGENOM" id="CLU_2485830_0_0_1"/>
<keyword evidence="4" id="KW-1185">Reference proteome</keyword>
<dbReference type="VEuPathDB" id="VectorBase:ISCI003444"/>
<keyword evidence="1" id="KW-0812">Transmembrane</keyword>
<dbReference type="AlphaFoldDB" id="B7PA25"/>
<keyword evidence="1" id="KW-0472">Membrane</keyword>
<reference evidence="2 4" key="1">
    <citation type="submission" date="2008-03" db="EMBL/GenBank/DDBJ databases">
        <title>Annotation of Ixodes scapularis.</title>
        <authorList>
            <consortium name="Ixodes scapularis Genome Project Consortium"/>
            <person name="Caler E."/>
            <person name="Hannick L.I."/>
            <person name="Bidwell S."/>
            <person name="Joardar V."/>
            <person name="Thiagarajan M."/>
            <person name="Amedeo P."/>
            <person name="Galinsky K.J."/>
            <person name="Schobel S."/>
            <person name="Inman J."/>
            <person name="Hostetler J."/>
            <person name="Miller J."/>
            <person name="Hammond M."/>
            <person name="Megy K."/>
            <person name="Lawson D."/>
            <person name="Kodira C."/>
            <person name="Sutton G."/>
            <person name="Meyer J."/>
            <person name="Hill C.A."/>
            <person name="Birren B."/>
            <person name="Nene V."/>
            <person name="Collins F."/>
            <person name="Alarcon-Chaidez F."/>
            <person name="Wikel S."/>
            <person name="Strausberg R."/>
        </authorList>
    </citation>
    <scope>NUCLEOTIDE SEQUENCE [LARGE SCALE GENOMIC DNA]</scope>
    <source>
        <strain evidence="4">Wikel</strain>
        <strain evidence="2">Wikel colony</strain>
    </source>
</reference>
<dbReference type="InParanoid" id="B7PA25"/>
<name>B7PA25_IXOSC</name>
<evidence type="ECO:0000313" key="3">
    <source>
        <dbReference type="EnsemblMetazoa" id="ISCW003444-PA"/>
    </source>
</evidence>
<gene>
    <name evidence="2" type="ORF">IscW_ISCW003444</name>
</gene>
<keyword evidence="1" id="KW-1133">Transmembrane helix</keyword>
<organism>
    <name type="scientific">Ixodes scapularis</name>
    <name type="common">Black-legged tick</name>
    <name type="synonym">Deer tick</name>
    <dbReference type="NCBI Taxonomy" id="6945"/>
    <lineage>
        <taxon>Eukaryota</taxon>
        <taxon>Metazoa</taxon>
        <taxon>Ecdysozoa</taxon>
        <taxon>Arthropoda</taxon>
        <taxon>Chelicerata</taxon>
        <taxon>Arachnida</taxon>
        <taxon>Acari</taxon>
        <taxon>Parasitiformes</taxon>
        <taxon>Ixodida</taxon>
        <taxon>Ixodoidea</taxon>
        <taxon>Ixodidae</taxon>
        <taxon>Ixodinae</taxon>
        <taxon>Ixodes</taxon>
    </lineage>
</organism>
<sequence length="87" mass="10463">MFWEKKKVYPVPTKSLVPMSLAFKGHFVQNSCHPFYAGFRKIARFHRYIGTCFLENLNSNDYRDVRCNRRSFYLIYLISLWSFILGK</sequence>
<feature type="transmembrane region" description="Helical" evidence="1">
    <location>
        <begin position="71"/>
        <end position="86"/>
    </location>
</feature>
<dbReference type="PaxDb" id="6945-B7PA25"/>
<dbReference type="EMBL" id="ABJB010616009">
    <property type="status" value="NOT_ANNOTATED_CDS"/>
    <property type="molecule type" value="Genomic_DNA"/>
</dbReference>